<dbReference type="GO" id="GO:0016301">
    <property type="term" value="F:kinase activity"/>
    <property type="evidence" value="ECO:0007669"/>
    <property type="project" value="UniProtKB-KW"/>
</dbReference>
<evidence type="ECO:0000313" key="2">
    <source>
        <dbReference type="Proteomes" id="UP000886749"/>
    </source>
</evidence>
<accession>A0A9D1AK66</accession>
<protein>
    <submittedName>
        <fullName evidence="1">Cytidylate kinase-like family protein</fullName>
    </submittedName>
</protein>
<name>A0A9D1AK66_9FIRM</name>
<dbReference type="InterPro" id="IPR027417">
    <property type="entry name" value="P-loop_NTPase"/>
</dbReference>
<dbReference type="SUPFAM" id="SSF52540">
    <property type="entry name" value="P-loop containing nucleoside triphosphate hydrolases"/>
    <property type="match status" value="1"/>
</dbReference>
<reference evidence="1" key="2">
    <citation type="journal article" date="2021" name="PeerJ">
        <title>Extensive microbial diversity within the chicken gut microbiome revealed by metagenomics and culture.</title>
        <authorList>
            <person name="Gilroy R."/>
            <person name="Ravi A."/>
            <person name="Getino M."/>
            <person name="Pursley I."/>
            <person name="Horton D.L."/>
            <person name="Alikhan N.F."/>
            <person name="Baker D."/>
            <person name="Gharbi K."/>
            <person name="Hall N."/>
            <person name="Watson M."/>
            <person name="Adriaenssens E.M."/>
            <person name="Foster-Nyarko E."/>
            <person name="Jarju S."/>
            <person name="Secka A."/>
            <person name="Antonio M."/>
            <person name="Oren A."/>
            <person name="Chaudhuri R.R."/>
            <person name="La Ragione R."/>
            <person name="Hildebrand F."/>
            <person name="Pallen M.J."/>
        </authorList>
    </citation>
    <scope>NUCLEOTIDE SEQUENCE</scope>
    <source>
        <strain evidence="1">CHK184-25365</strain>
    </source>
</reference>
<sequence length="200" mass="22669">MIPYVICIDREYGSGGRMIGQKVAQTLEIPFYDNQLMDLIAKESGLAHETVQDLAERAPGSFLYNIYTTAAQFSLADQVFLTKSKIIRDLAQNQCCVIVSAASDYILREHPRALKVFLWAPVESRIQRIREVYHEAGDSAAALRKQDKKRASYYEYNAVSQWGDRKNYDLVLNTDLGLELTAQLIRQAAQLKFQTSLGQL</sequence>
<dbReference type="EMBL" id="DVGY01000176">
    <property type="protein sequence ID" value="HIR41690.1"/>
    <property type="molecule type" value="Genomic_DNA"/>
</dbReference>
<evidence type="ECO:0000313" key="1">
    <source>
        <dbReference type="EMBL" id="HIR41690.1"/>
    </source>
</evidence>
<gene>
    <name evidence="1" type="ORF">IAB36_07675</name>
</gene>
<proteinExistence type="predicted"/>
<dbReference type="Proteomes" id="UP000886749">
    <property type="component" value="Unassembled WGS sequence"/>
</dbReference>
<comment type="caution">
    <text evidence="1">The sequence shown here is derived from an EMBL/GenBank/DDBJ whole genome shotgun (WGS) entry which is preliminary data.</text>
</comment>
<dbReference type="Pfam" id="PF13189">
    <property type="entry name" value="Cytidylate_kin2"/>
    <property type="match status" value="1"/>
</dbReference>
<reference evidence="1" key="1">
    <citation type="submission" date="2020-10" db="EMBL/GenBank/DDBJ databases">
        <authorList>
            <person name="Gilroy R."/>
        </authorList>
    </citation>
    <scope>NUCLEOTIDE SEQUENCE</scope>
    <source>
        <strain evidence="1">CHK184-25365</strain>
    </source>
</reference>
<dbReference type="AlphaFoldDB" id="A0A9D1AK66"/>
<keyword evidence="1" id="KW-0808">Transferase</keyword>
<organism evidence="1 2">
    <name type="scientific">Candidatus Egerieicola pullicola</name>
    <dbReference type="NCBI Taxonomy" id="2840775"/>
    <lineage>
        <taxon>Bacteria</taxon>
        <taxon>Bacillati</taxon>
        <taxon>Bacillota</taxon>
        <taxon>Clostridia</taxon>
        <taxon>Eubacteriales</taxon>
        <taxon>Oscillospiraceae</taxon>
        <taxon>Oscillospiraceae incertae sedis</taxon>
        <taxon>Candidatus Egerieicola</taxon>
    </lineage>
</organism>
<keyword evidence="1" id="KW-0418">Kinase</keyword>
<dbReference type="Gene3D" id="3.40.50.300">
    <property type="entry name" value="P-loop containing nucleotide triphosphate hydrolases"/>
    <property type="match status" value="1"/>
</dbReference>